<dbReference type="Proteomes" id="UP000282574">
    <property type="component" value="Unassembled WGS sequence"/>
</dbReference>
<evidence type="ECO:0000313" key="3">
    <source>
        <dbReference type="Proteomes" id="UP000282574"/>
    </source>
</evidence>
<comment type="caution">
    <text evidence="2">The sequence shown here is derived from an EMBL/GenBank/DDBJ whole genome shotgun (WGS) entry which is preliminary data.</text>
</comment>
<accession>A0AB37UAB5</accession>
<dbReference type="PANTHER" id="PTHR43685:SF2">
    <property type="entry name" value="GLYCOSYLTRANSFERASE 2-LIKE DOMAIN-CONTAINING PROTEIN"/>
    <property type="match status" value="1"/>
</dbReference>
<evidence type="ECO:0000313" key="2">
    <source>
        <dbReference type="EMBL" id="RUT01930.1"/>
    </source>
</evidence>
<dbReference type="AlphaFoldDB" id="A0AB37UAB5"/>
<organism evidence="2 3">
    <name type="scientific">Chroococcidiopsis cubana SAG 39.79</name>
    <dbReference type="NCBI Taxonomy" id="388085"/>
    <lineage>
        <taxon>Bacteria</taxon>
        <taxon>Bacillati</taxon>
        <taxon>Cyanobacteriota</taxon>
        <taxon>Cyanophyceae</taxon>
        <taxon>Chroococcidiopsidales</taxon>
        <taxon>Chroococcidiopsidaceae</taxon>
        <taxon>Chroococcidiopsis</taxon>
    </lineage>
</organism>
<dbReference type="InterPro" id="IPR029044">
    <property type="entry name" value="Nucleotide-diphossugar_trans"/>
</dbReference>
<keyword evidence="2" id="KW-0808">Transferase</keyword>
<keyword evidence="3" id="KW-1185">Reference proteome</keyword>
<dbReference type="GO" id="GO:0016740">
    <property type="term" value="F:transferase activity"/>
    <property type="evidence" value="ECO:0007669"/>
    <property type="project" value="UniProtKB-KW"/>
</dbReference>
<reference evidence="2 3" key="1">
    <citation type="journal article" date="2019" name="Genome Biol. Evol.">
        <title>Day and night: Metabolic profiles and evolutionary relationships of six axenic non-marine cyanobacteria.</title>
        <authorList>
            <person name="Will S.E."/>
            <person name="Henke P."/>
            <person name="Boedeker C."/>
            <person name="Huang S."/>
            <person name="Brinkmann H."/>
            <person name="Rohde M."/>
            <person name="Jarek M."/>
            <person name="Friedl T."/>
            <person name="Seufert S."/>
            <person name="Schumacher M."/>
            <person name="Overmann J."/>
            <person name="Neumann-Schaal M."/>
            <person name="Petersen J."/>
        </authorList>
    </citation>
    <scope>NUCLEOTIDE SEQUENCE [LARGE SCALE GENOMIC DNA]</scope>
    <source>
        <strain evidence="2 3">SAG 39.79</strain>
    </source>
</reference>
<dbReference type="CDD" id="cd00761">
    <property type="entry name" value="Glyco_tranf_GTA_type"/>
    <property type="match status" value="1"/>
</dbReference>
<dbReference type="EMBL" id="RSCK01000119">
    <property type="protein sequence ID" value="RUT01930.1"/>
    <property type="molecule type" value="Genomic_DNA"/>
</dbReference>
<dbReference type="Pfam" id="PF00535">
    <property type="entry name" value="Glycos_transf_2"/>
    <property type="match status" value="1"/>
</dbReference>
<sequence length="322" mass="36616">MPKVSVIIPAYNAMKYLPATLGSLLSQTFDDFEAIVVNDGSFDETEKWVSQIEDPRVKLICQQNKGLAGARNTGISQATGEYIAFLDADDLWEPSKLEKQVAVLEENPEVGLVYTWVALVDEQGKPTGRIFKNNTEGNVWNQLTQHNIVECGSVPLVRRSCFDTSGIFDSNLPSATTEDWDMWLRIASRYPFKVLKEPLVYYRQISTSGSRNWKAMEESFHVVIEKAFYSAPSELLYLKKRSYGVANLCLAWKCLQSLNKDYKQATHFLQEGLACYPQIRFSKEHIRLSLAIAVMRWLGPDGYSRFLTVAYALRRRMVALGR</sequence>
<name>A0AB37UAB5_9CYAN</name>
<evidence type="ECO:0000259" key="1">
    <source>
        <dbReference type="Pfam" id="PF00535"/>
    </source>
</evidence>
<feature type="domain" description="Glycosyltransferase 2-like" evidence="1">
    <location>
        <begin position="5"/>
        <end position="162"/>
    </location>
</feature>
<proteinExistence type="predicted"/>
<dbReference type="InterPro" id="IPR001173">
    <property type="entry name" value="Glyco_trans_2-like"/>
</dbReference>
<protein>
    <submittedName>
        <fullName evidence="2">Glycosyl transferase</fullName>
    </submittedName>
</protein>
<dbReference type="InterPro" id="IPR050834">
    <property type="entry name" value="Glycosyltransf_2"/>
</dbReference>
<dbReference type="Gene3D" id="3.90.550.10">
    <property type="entry name" value="Spore Coat Polysaccharide Biosynthesis Protein SpsA, Chain A"/>
    <property type="match status" value="1"/>
</dbReference>
<dbReference type="RefSeq" id="WP_106167393.1">
    <property type="nucleotide sequence ID" value="NZ_JAVKZF010000002.1"/>
</dbReference>
<gene>
    <name evidence="2" type="ORF">DSM107010_64340</name>
</gene>
<dbReference type="PANTHER" id="PTHR43685">
    <property type="entry name" value="GLYCOSYLTRANSFERASE"/>
    <property type="match status" value="1"/>
</dbReference>
<dbReference type="SUPFAM" id="SSF53448">
    <property type="entry name" value="Nucleotide-diphospho-sugar transferases"/>
    <property type="match status" value="1"/>
</dbReference>